<keyword evidence="7 8" id="KW-0472">Membrane</keyword>
<dbReference type="PANTHER" id="PTHR48090">
    <property type="entry name" value="UNDECAPRENYL-PHOSPHATE 4-DEOXY-4-FORMAMIDO-L-ARABINOSE TRANSFERASE-RELATED"/>
    <property type="match status" value="1"/>
</dbReference>
<dbReference type="SUPFAM" id="SSF53448">
    <property type="entry name" value="Nucleotide-diphospho-sugar transferases"/>
    <property type="match status" value="1"/>
</dbReference>
<feature type="domain" description="Glycosyltransferase 2-like" evidence="9">
    <location>
        <begin position="10"/>
        <end position="168"/>
    </location>
</feature>
<evidence type="ECO:0000256" key="5">
    <source>
        <dbReference type="ARBA" id="ARBA00022985"/>
    </source>
</evidence>
<keyword evidence="1" id="KW-1003">Cell membrane</keyword>
<evidence type="ECO:0000259" key="9">
    <source>
        <dbReference type="Pfam" id="PF00535"/>
    </source>
</evidence>
<dbReference type="RefSeq" id="WP_125224174.1">
    <property type="nucleotide sequence ID" value="NZ_QUSX01000005.1"/>
</dbReference>
<keyword evidence="5" id="KW-0448">Lipopolysaccharide biosynthesis</keyword>
<feature type="transmembrane region" description="Helical" evidence="8">
    <location>
        <begin position="276"/>
        <end position="295"/>
    </location>
</feature>
<dbReference type="EMBL" id="QUSX01000005">
    <property type="protein sequence ID" value="RRQ47520.1"/>
    <property type="molecule type" value="Genomic_DNA"/>
</dbReference>
<dbReference type="PANTHER" id="PTHR48090:SF3">
    <property type="entry name" value="UNDECAPRENYL-PHOSPHATE 4-DEOXY-4-FORMAMIDO-L-ARABINOSE TRANSFERASE"/>
    <property type="match status" value="1"/>
</dbReference>
<dbReference type="GO" id="GO:0099621">
    <property type="term" value="F:undecaprenyl-phosphate 4-deoxy-4-formamido-L-arabinose transferase activity"/>
    <property type="evidence" value="ECO:0007669"/>
    <property type="project" value="TreeGrafter"/>
</dbReference>
<evidence type="ECO:0000313" key="10">
    <source>
        <dbReference type="EMBL" id="RRQ47520.1"/>
    </source>
</evidence>
<accession>A0A426REL2</accession>
<protein>
    <submittedName>
        <fullName evidence="10">Glycosyltransferase</fullName>
    </submittedName>
</protein>
<keyword evidence="3" id="KW-0808">Transferase</keyword>
<evidence type="ECO:0000256" key="6">
    <source>
        <dbReference type="ARBA" id="ARBA00022989"/>
    </source>
</evidence>
<dbReference type="InterPro" id="IPR001173">
    <property type="entry name" value="Glyco_trans_2-like"/>
</dbReference>
<dbReference type="InterPro" id="IPR050256">
    <property type="entry name" value="Glycosyltransferase_2"/>
</dbReference>
<dbReference type="OrthoDB" id="9807778at2"/>
<proteinExistence type="predicted"/>
<gene>
    <name evidence="10" type="ORF">DZC72_17450</name>
</gene>
<evidence type="ECO:0000256" key="7">
    <source>
        <dbReference type="ARBA" id="ARBA00023136"/>
    </source>
</evidence>
<keyword evidence="6 8" id="KW-1133">Transmembrane helix</keyword>
<feature type="transmembrane region" description="Helical" evidence="8">
    <location>
        <begin position="233"/>
        <end position="256"/>
    </location>
</feature>
<reference evidence="11" key="2">
    <citation type="submission" date="2018-12" db="EMBL/GenBank/DDBJ databases">
        <title>Maribacter lutimaris sp. nov., isolated from marine sediment.</title>
        <authorList>
            <person name="Kim K.K."/>
        </authorList>
    </citation>
    <scope>NUCLEOTIDE SEQUENCE [LARGE SCALE GENOMIC DNA]</scope>
    <source>
        <strain evidence="11">PoM-212</strain>
    </source>
</reference>
<dbReference type="GO" id="GO:0009103">
    <property type="term" value="P:lipopolysaccharide biosynthetic process"/>
    <property type="evidence" value="ECO:0007669"/>
    <property type="project" value="UniProtKB-KW"/>
</dbReference>
<dbReference type="Gene3D" id="3.90.550.10">
    <property type="entry name" value="Spore Coat Polysaccharide Biosynthesis Protein SpsA, Chain A"/>
    <property type="match status" value="1"/>
</dbReference>
<evidence type="ECO:0000256" key="4">
    <source>
        <dbReference type="ARBA" id="ARBA00022692"/>
    </source>
</evidence>
<dbReference type="AlphaFoldDB" id="A0A426REL2"/>
<keyword evidence="4 8" id="KW-0812">Transmembrane</keyword>
<comment type="caution">
    <text evidence="10">The sequence shown here is derived from an EMBL/GenBank/DDBJ whole genome shotgun (WGS) entry which is preliminary data.</text>
</comment>
<dbReference type="Pfam" id="PF00535">
    <property type="entry name" value="Glycos_transf_2"/>
    <property type="match status" value="1"/>
</dbReference>
<keyword evidence="11" id="KW-1185">Reference proteome</keyword>
<keyword evidence="2" id="KW-0328">Glycosyltransferase</keyword>
<evidence type="ECO:0000313" key="11">
    <source>
        <dbReference type="Proteomes" id="UP000286990"/>
    </source>
</evidence>
<dbReference type="Proteomes" id="UP000286990">
    <property type="component" value="Unassembled WGS sequence"/>
</dbReference>
<dbReference type="CDD" id="cd04187">
    <property type="entry name" value="DPM1_like_bac"/>
    <property type="match status" value="1"/>
</dbReference>
<evidence type="ECO:0000256" key="3">
    <source>
        <dbReference type="ARBA" id="ARBA00022679"/>
    </source>
</evidence>
<evidence type="ECO:0000256" key="2">
    <source>
        <dbReference type="ARBA" id="ARBA00022676"/>
    </source>
</evidence>
<evidence type="ECO:0000256" key="8">
    <source>
        <dbReference type="SAM" id="Phobius"/>
    </source>
</evidence>
<evidence type="ECO:0000256" key="1">
    <source>
        <dbReference type="ARBA" id="ARBA00022475"/>
    </source>
</evidence>
<name>A0A426REL2_9FLAO</name>
<sequence length="319" mass="36240">MDIVTPSLLSVVVPLYNEEENVVLLTQKIHESLMGYNYQIIYIDDFSKDNTKKVVKGMEDPKVHLIELKKNYGQSLALAAGIDYAEGEYIITMDGDLQNDPSDIPQMLSFALDGEYDLVTGIRQKRKDSLVKKIPSKIANYLVRRVTKLDIKDNGCALKVFTKDIAKDLNLYGEMHRFITLLAHLEGAQIKQVPVKHHARHAGVSKYGLERVFKVVADMMLLLFIRKYFQRPIHLFGIFGFLLIILGVLINIYLLIVKFGLGEDIGNRPLLTFGLMFILGGIQLFTIGIVMELLIRTYYESQQKRPYRIKKVSIGGQSA</sequence>
<reference evidence="11" key="1">
    <citation type="submission" date="2018-08" db="EMBL/GenBank/DDBJ databases">
        <authorList>
            <person name="Khan S.A."/>
            <person name="J S.E."/>
        </authorList>
    </citation>
    <scope>NUCLEOTIDE SEQUENCE [LARGE SCALE GENOMIC DNA]</scope>
    <source>
        <strain evidence="11">PoM-212</strain>
    </source>
</reference>
<dbReference type="GO" id="GO:0005886">
    <property type="term" value="C:plasma membrane"/>
    <property type="evidence" value="ECO:0007669"/>
    <property type="project" value="TreeGrafter"/>
</dbReference>
<dbReference type="InterPro" id="IPR029044">
    <property type="entry name" value="Nucleotide-diphossugar_trans"/>
</dbReference>
<organism evidence="10 11">
    <name type="scientific">Maribacter algicola</name>
    <dbReference type="NCBI Taxonomy" id="2498892"/>
    <lineage>
        <taxon>Bacteria</taxon>
        <taxon>Pseudomonadati</taxon>
        <taxon>Bacteroidota</taxon>
        <taxon>Flavobacteriia</taxon>
        <taxon>Flavobacteriales</taxon>
        <taxon>Flavobacteriaceae</taxon>
        <taxon>Maribacter</taxon>
    </lineage>
</organism>